<accession>A0A1I2CZI1</accession>
<keyword evidence="3" id="KW-1185">Reference proteome</keyword>
<evidence type="ECO:0000313" key="3">
    <source>
        <dbReference type="Proteomes" id="UP000199516"/>
    </source>
</evidence>
<organism evidence="2 3">
    <name type="scientific">Alteribacillus iranensis</name>
    <dbReference type="NCBI Taxonomy" id="930128"/>
    <lineage>
        <taxon>Bacteria</taxon>
        <taxon>Bacillati</taxon>
        <taxon>Bacillota</taxon>
        <taxon>Bacilli</taxon>
        <taxon>Bacillales</taxon>
        <taxon>Bacillaceae</taxon>
        <taxon>Alteribacillus</taxon>
    </lineage>
</organism>
<proteinExistence type="predicted"/>
<dbReference type="STRING" id="930128.SAMN05192532_103275"/>
<name>A0A1I2CZI1_9BACI</name>
<dbReference type="OrthoDB" id="2972485at2"/>
<protein>
    <submittedName>
        <fullName evidence="2">Uncharacterized protein</fullName>
    </submittedName>
</protein>
<sequence length="93" mass="11397">MTTHREKLQNELYEKMEEYDDLVRELNERARHLGNETYFTHLRLYKEQKDQIEDIMRYFDEVGVNASENTTEMIVTLALKEFHQQLMRIKNDQ</sequence>
<evidence type="ECO:0000256" key="1">
    <source>
        <dbReference type="SAM" id="Coils"/>
    </source>
</evidence>
<dbReference type="RefSeq" id="WP_091660542.1">
    <property type="nucleotide sequence ID" value="NZ_FONT01000003.1"/>
</dbReference>
<dbReference type="EMBL" id="FONT01000003">
    <property type="protein sequence ID" value="SFE73140.1"/>
    <property type="molecule type" value="Genomic_DNA"/>
</dbReference>
<feature type="coiled-coil region" evidence="1">
    <location>
        <begin position="5"/>
        <end position="36"/>
    </location>
</feature>
<dbReference type="AlphaFoldDB" id="A0A1I2CZI1"/>
<dbReference type="Proteomes" id="UP000199516">
    <property type="component" value="Unassembled WGS sequence"/>
</dbReference>
<keyword evidence="1" id="KW-0175">Coiled coil</keyword>
<reference evidence="2 3" key="1">
    <citation type="submission" date="2016-10" db="EMBL/GenBank/DDBJ databases">
        <authorList>
            <person name="de Groot N.N."/>
        </authorList>
    </citation>
    <scope>NUCLEOTIDE SEQUENCE [LARGE SCALE GENOMIC DNA]</scope>
    <source>
        <strain evidence="2 3">DSM 23995</strain>
    </source>
</reference>
<gene>
    <name evidence="2" type="ORF">SAMN05192532_103275</name>
</gene>
<evidence type="ECO:0000313" key="2">
    <source>
        <dbReference type="EMBL" id="SFE73140.1"/>
    </source>
</evidence>